<gene>
    <name evidence="1" type="ORF">GBAR_LOCUS24520</name>
</gene>
<sequence>MGRHYCGRNDSRKRLSVLPPFSQRGARLEYGDTVMPILSYLLQLLIFTHASRPPPQTAGLLSSSYIRNLWLPHSSRIGAFFSWESLLGSWLC</sequence>
<dbReference type="Proteomes" id="UP001174909">
    <property type="component" value="Unassembled WGS sequence"/>
</dbReference>
<evidence type="ECO:0000313" key="2">
    <source>
        <dbReference type="Proteomes" id="UP001174909"/>
    </source>
</evidence>
<organism evidence="1 2">
    <name type="scientific">Geodia barretti</name>
    <name type="common">Barrett's horny sponge</name>
    <dbReference type="NCBI Taxonomy" id="519541"/>
    <lineage>
        <taxon>Eukaryota</taxon>
        <taxon>Metazoa</taxon>
        <taxon>Porifera</taxon>
        <taxon>Demospongiae</taxon>
        <taxon>Heteroscleromorpha</taxon>
        <taxon>Tetractinellida</taxon>
        <taxon>Astrophorina</taxon>
        <taxon>Geodiidae</taxon>
        <taxon>Geodia</taxon>
    </lineage>
</organism>
<name>A0AA35TA99_GEOBA</name>
<accession>A0AA35TA99</accession>
<comment type="caution">
    <text evidence="1">The sequence shown here is derived from an EMBL/GenBank/DDBJ whole genome shotgun (WGS) entry which is preliminary data.</text>
</comment>
<dbReference type="EMBL" id="CASHTH010003379">
    <property type="protein sequence ID" value="CAI8044147.1"/>
    <property type="molecule type" value="Genomic_DNA"/>
</dbReference>
<evidence type="ECO:0000313" key="1">
    <source>
        <dbReference type="EMBL" id="CAI8044147.1"/>
    </source>
</evidence>
<dbReference type="AlphaFoldDB" id="A0AA35TA99"/>
<protein>
    <submittedName>
        <fullName evidence="1">Uncharacterized protein</fullName>
    </submittedName>
</protein>
<reference evidence="1" key="1">
    <citation type="submission" date="2023-03" db="EMBL/GenBank/DDBJ databases">
        <authorList>
            <person name="Steffen K."/>
            <person name="Cardenas P."/>
        </authorList>
    </citation>
    <scope>NUCLEOTIDE SEQUENCE</scope>
</reference>
<proteinExistence type="predicted"/>
<keyword evidence="2" id="KW-1185">Reference proteome</keyword>